<keyword evidence="3" id="KW-1185">Reference proteome</keyword>
<dbReference type="InterPro" id="IPR015915">
    <property type="entry name" value="Kelch-typ_b-propeller"/>
</dbReference>
<dbReference type="EMBL" id="GL348714">
    <property type="protein sequence ID" value="EFH62610.1"/>
    <property type="molecule type" value="Genomic_DNA"/>
</dbReference>
<feature type="domain" description="F-box associated beta-propeller type 3" evidence="1">
    <location>
        <begin position="56"/>
        <end position="279"/>
    </location>
</feature>
<dbReference type="InterPro" id="IPR017451">
    <property type="entry name" value="F-box-assoc_interact_dom"/>
</dbReference>
<dbReference type="PANTHER" id="PTHR35546:SF16">
    <property type="entry name" value="F-BOX ASSOCIATED UBIQUITINATION EFFECTOR FAMILY PROTEIN-RELATED"/>
    <property type="match status" value="1"/>
</dbReference>
<dbReference type="Gene3D" id="2.120.10.80">
    <property type="entry name" value="Kelch-type beta propeller"/>
    <property type="match status" value="1"/>
</dbReference>
<accession>D7KSS8</accession>
<proteinExistence type="predicted"/>
<dbReference type="Proteomes" id="UP000008694">
    <property type="component" value="Unassembled WGS sequence"/>
</dbReference>
<dbReference type="Pfam" id="PF08268">
    <property type="entry name" value="FBA_3"/>
    <property type="match status" value="1"/>
</dbReference>
<dbReference type="Gramene" id="scaffold_200069.1">
    <property type="protein sequence ID" value="scaffold_200069.1"/>
    <property type="gene ID" value="scaffold_200069.1"/>
</dbReference>
<protein>
    <recommendedName>
        <fullName evidence="1">F-box associated beta-propeller type 3 domain-containing protein</fullName>
    </recommendedName>
</protein>
<dbReference type="SUPFAM" id="SSF117281">
    <property type="entry name" value="Kelch motif"/>
    <property type="match status" value="1"/>
</dbReference>
<dbReference type="HOGENOM" id="CLU_061665_0_0_1"/>
<reference evidence="3" key="1">
    <citation type="journal article" date="2011" name="Nat. Genet.">
        <title>The Arabidopsis lyrata genome sequence and the basis of rapid genome size change.</title>
        <authorList>
            <person name="Hu T.T."/>
            <person name="Pattyn P."/>
            <person name="Bakker E.G."/>
            <person name="Cao J."/>
            <person name="Cheng J.-F."/>
            <person name="Clark R.M."/>
            <person name="Fahlgren N."/>
            <person name="Fawcett J.A."/>
            <person name="Grimwood J."/>
            <person name="Gundlach H."/>
            <person name="Haberer G."/>
            <person name="Hollister J.D."/>
            <person name="Ossowski S."/>
            <person name="Ottilar R.P."/>
            <person name="Salamov A.A."/>
            <person name="Schneeberger K."/>
            <person name="Spannagl M."/>
            <person name="Wang X."/>
            <person name="Yang L."/>
            <person name="Nasrallah M.E."/>
            <person name="Bergelson J."/>
            <person name="Carrington J.C."/>
            <person name="Gaut B.S."/>
            <person name="Schmutz J."/>
            <person name="Mayer K.F.X."/>
            <person name="Van de Peer Y."/>
            <person name="Grigoriev I.V."/>
            <person name="Nordborg M."/>
            <person name="Weigel D."/>
            <person name="Guo Y.-L."/>
        </authorList>
    </citation>
    <scope>NUCLEOTIDE SEQUENCE [LARGE SCALE GENOMIC DNA]</scope>
    <source>
        <strain evidence="3">cv. MN47</strain>
    </source>
</reference>
<evidence type="ECO:0000259" key="1">
    <source>
        <dbReference type="Pfam" id="PF08268"/>
    </source>
</evidence>
<sequence length="364" mass="42307">MSSPVMNQDMIQEVLSYIPPSKVGKFSYESWFLNLNLRRTNCISGYFLQRYEEGYKTNFFHESSDLQNNGVSIDFLPHGKVKIEACDASHGILLCVDNTGLIPEYIVCKPTTKQYQIIPNTKVGIWDVSFGLAVIGLNPFRYKILRLSQSSRRMCMSRGVYYANHRTFTCEVFDSDSFTWKRLENLRIPRTDGLILSHPVQASGLFLHWRSRNNNVIRFCLKTETWSFFHTPNFGVFSGLVRYEGKLGAICQWTNKDQENVHGLWVLTSSFEKSWEKVKDIKSIGEDFITWTLGNDVVLFCNWDRFCLYNINTEKLKLVHTNKGFASYVCFPFCSDYEKVDRDERRNGPTLLTKRKRNRSTNAN</sequence>
<dbReference type="NCBIfam" id="TIGR01640">
    <property type="entry name" value="F_box_assoc_1"/>
    <property type="match status" value="1"/>
</dbReference>
<dbReference type="InterPro" id="IPR055290">
    <property type="entry name" value="At3g26010-like"/>
</dbReference>
<organism evidence="3">
    <name type="scientific">Arabidopsis lyrata subsp. lyrata</name>
    <name type="common">Lyre-leaved rock-cress</name>
    <dbReference type="NCBI Taxonomy" id="81972"/>
    <lineage>
        <taxon>Eukaryota</taxon>
        <taxon>Viridiplantae</taxon>
        <taxon>Streptophyta</taxon>
        <taxon>Embryophyta</taxon>
        <taxon>Tracheophyta</taxon>
        <taxon>Spermatophyta</taxon>
        <taxon>Magnoliopsida</taxon>
        <taxon>eudicotyledons</taxon>
        <taxon>Gunneridae</taxon>
        <taxon>Pentapetalae</taxon>
        <taxon>rosids</taxon>
        <taxon>malvids</taxon>
        <taxon>Brassicales</taxon>
        <taxon>Brassicaceae</taxon>
        <taxon>Camelineae</taxon>
        <taxon>Arabidopsis</taxon>
    </lineage>
</organism>
<name>D7KSS8_ARALL</name>
<dbReference type="eggNOG" id="ENOG502RZ3N">
    <property type="taxonomic scope" value="Eukaryota"/>
</dbReference>
<gene>
    <name evidence="2" type="ORF">ARALYDRAFT_892995</name>
</gene>
<evidence type="ECO:0000313" key="2">
    <source>
        <dbReference type="EMBL" id="EFH62610.1"/>
    </source>
</evidence>
<evidence type="ECO:0000313" key="3">
    <source>
        <dbReference type="Proteomes" id="UP000008694"/>
    </source>
</evidence>
<dbReference type="PANTHER" id="PTHR35546">
    <property type="entry name" value="F-BOX PROTEIN INTERACTION DOMAIN PROTEIN-RELATED"/>
    <property type="match status" value="1"/>
</dbReference>
<dbReference type="InterPro" id="IPR013187">
    <property type="entry name" value="F-box-assoc_dom_typ3"/>
</dbReference>
<dbReference type="AlphaFoldDB" id="D7KSS8"/>